<feature type="chain" id="PRO_5004228819" description="ABC transporter substrate-binding protein" evidence="1">
    <location>
        <begin position="42"/>
        <end position="324"/>
    </location>
</feature>
<dbReference type="KEGG" id="tbd:Tbd_1661"/>
<accession>Q3SIB4</accession>
<dbReference type="STRING" id="292415.Tbd_1661"/>
<evidence type="ECO:0000313" key="3">
    <source>
        <dbReference type="Proteomes" id="UP000008291"/>
    </source>
</evidence>
<dbReference type="HOGENOM" id="CLU_058196_4_1_4"/>
<dbReference type="InterPro" id="IPR007487">
    <property type="entry name" value="ABC_transpt-TYRBP-like"/>
</dbReference>
<dbReference type="PANTHER" id="PTHR35271">
    <property type="entry name" value="ABC TRANSPORTER, SUBSTRATE-BINDING LIPOPROTEIN-RELATED"/>
    <property type="match status" value="1"/>
</dbReference>
<dbReference type="EMBL" id="CP000116">
    <property type="protein sequence ID" value="AAZ97614.1"/>
    <property type="molecule type" value="Genomic_DNA"/>
</dbReference>
<sequence length="324" mass="35126">MPVGRRGALTRAWARGRAIASRILPMLACAWLVAFSSPAAAARVVVVLSDDSAPYQEVYQIIRGYLDHGRHETGRAYADGLSASALDGARLVVTVGVRAAESLATQPVRNPVLAVLVPRAWYLESGRAELAGEGKRAVSAIYLDQPFQRQAQLIRLAFPEMTRVGVLLSTNQRQVLGELADALRAQGISLVYGLLSGADRQIAQLEAVLSEAELLLAIPDPGVINRNTAQSLLLTSYRYRDPVLGYSRSLTRAGALLSLHSSPAQIGRQAAESVRRVIETTSSQLPESTYPAYFSVSINRQVARSLGFVLPQENELEKRLGEEI</sequence>
<evidence type="ECO:0008006" key="4">
    <source>
        <dbReference type="Google" id="ProtNLM"/>
    </source>
</evidence>
<gene>
    <name evidence="2" type="ordered locus">Tbd_1661</name>
</gene>
<dbReference type="Proteomes" id="UP000008291">
    <property type="component" value="Chromosome"/>
</dbReference>
<dbReference type="AlphaFoldDB" id="Q3SIB4"/>
<name>Q3SIB4_THIDA</name>
<keyword evidence="1" id="KW-0732">Signal</keyword>
<organism evidence="2 3">
    <name type="scientific">Thiobacillus denitrificans (strain ATCC 25259 / T1)</name>
    <dbReference type="NCBI Taxonomy" id="292415"/>
    <lineage>
        <taxon>Bacteria</taxon>
        <taxon>Pseudomonadati</taxon>
        <taxon>Pseudomonadota</taxon>
        <taxon>Betaproteobacteria</taxon>
        <taxon>Nitrosomonadales</taxon>
        <taxon>Thiobacillaceae</taxon>
        <taxon>Thiobacillus</taxon>
    </lineage>
</organism>
<keyword evidence="3" id="KW-1185">Reference proteome</keyword>
<protein>
    <recommendedName>
        <fullName evidence="4">ABC transporter substrate-binding protein</fullName>
    </recommendedName>
</protein>
<dbReference type="Pfam" id="PF04392">
    <property type="entry name" value="ABC_sub_bind"/>
    <property type="match status" value="1"/>
</dbReference>
<evidence type="ECO:0000256" key="1">
    <source>
        <dbReference type="SAM" id="SignalP"/>
    </source>
</evidence>
<dbReference type="PANTHER" id="PTHR35271:SF1">
    <property type="entry name" value="ABC TRANSPORTER, SUBSTRATE-BINDING LIPOPROTEIN"/>
    <property type="match status" value="1"/>
</dbReference>
<dbReference type="OrthoDB" id="9178917at2"/>
<dbReference type="eggNOG" id="COG2984">
    <property type="taxonomic scope" value="Bacteria"/>
</dbReference>
<proteinExistence type="predicted"/>
<feature type="signal peptide" evidence="1">
    <location>
        <begin position="1"/>
        <end position="41"/>
    </location>
</feature>
<reference evidence="2 3" key="1">
    <citation type="journal article" date="2006" name="J. Bacteriol.">
        <title>The genome sequence of the obligately chemolithoautotrophic, facultatively anaerobic bacterium Thiobacillus denitrificans.</title>
        <authorList>
            <person name="Beller H.R."/>
            <person name="Chain P.S."/>
            <person name="Letain T.E."/>
            <person name="Chakicherla A."/>
            <person name="Larimer F.W."/>
            <person name="Richardson P.M."/>
            <person name="Coleman M.A."/>
            <person name="Wood A.P."/>
            <person name="Kelly D.P."/>
        </authorList>
    </citation>
    <scope>NUCLEOTIDE SEQUENCE [LARGE SCALE GENOMIC DNA]</scope>
    <source>
        <strain evidence="2 3">ATCC 25259</strain>
    </source>
</reference>
<dbReference type="Gene3D" id="3.40.50.2300">
    <property type="match status" value="2"/>
</dbReference>
<evidence type="ECO:0000313" key="2">
    <source>
        <dbReference type="EMBL" id="AAZ97614.1"/>
    </source>
</evidence>